<evidence type="ECO:0000313" key="4">
    <source>
        <dbReference type="Proteomes" id="UP000576225"/>
    </source>
</evidence>
<comment type="caution">
    <text evidence="2">The sequence shown here is derived from an EMBL/GenBank/DDBJ whole genome shotgun (WGS) entry which is preliminary data.</text>
</comment>
<dbReference type="Proteomes" id="UP000245959">
    <property type="component" value="Unassembled WGS sequence"/>
</dbReference>
<keyword evidence="3" id="KW-1185">Reference proteome</keyword>
<dbReference type="EMBL" id="JABAEW010000022">
    <property type="protein sequence ID" value="NMD87309.1"/>
    <property type="molecule type" value="Genomic_DNA"/>
</dbReference>
<dbReference type="RefSeq" id="WP_116883962.1">
    <property type="nucleotide sequence ID" value="NZ_CALXNT010000003.1"/>
</dbReference>
<dbReference type="Proteomes" id="UP000576225">
    <property type="component" value="Unassembled WGS sequence"/>
</dbReference>
<dbReference type="InterPro" id="IPR024523">
    <property type="entry name" value="DUF3793"/>
</dbReference>
<sequence>MSQTKCPFLRQLLQYLLVKLAPVILRVKPAGMLRLTNCRQLAGGRQYDLFCVHQREVMESLKLECRILRSEAGESVVLFFDRARLARALAEPEAAEFLQSCGYPVTQELEPLLEELIARCRSGREFPHEIGIFLGYPLKDVRGFIENSAACLAVPRGLWRVAGDPAESLRVMEQYRCAEQTIQSVLERSVSFDRALSRIHRVIAAA</sequence>
<accession>A0A2U1AYN9</accession>
<reference evidence="2 3" key="1">
    <citation type="submission" date="2018-04" db="EMBL/GenBank/DDBJ databases">
        <title>Genomic Encyclopedia of Type Strains, Phase IV (KMG-IV): sequencing the most valuable type-strain genomes for metagenomic binning, comparative biology and taxonomic classification.</title>
        <authorList>
            <person name="Goeker M."/>
        </authorList>
    </citation>
    <scope>NUCLEOTIDE SEQUENCE [LARGE SCALE GENOMIC DNA]</scope>
    <source>
        <strain evidence="2 3">DSM 14823</strain>
    </source>
</reference>
<gene>
    <name evidence="2" type="ORF">C8D82_11311</name>
    <name evidence="1" type="ORF">HF882_12010</name>
</gene>
<reference evidence="1 4" key="2">
    <citation type="submission" date="2020-04" db="EMBL/GenBank/DDBJ databases">
        <authorList>
            <person name="Hitch T.C.A."/>
            <person name="Wylensek D."/>
            <person name="Clavel T."/>
        </authorList>
    </citation>
    <scope>NUCLEOTIDE SEQUENCE [LARGE SCALE GENOMIC DNA]</scope>
    <source>
        <strain evidence="1 4">COR2-253-APC-1A</strain>
    </source>
</reference>
<dbReference type="EMBL" id="QEKH01000013">
    <property type="protein sequence ID" value="PVY41539.1"/>
    <property type="molecule type" value="Genomic_DNA"/>
</dbReference>
<dbReference type="Pfam" id="PF12672">
    <property type="entry name" value="DUF3793"/>
    <property type="match status" value="1"/>
</dbReference>
<evidence type="ECO:0000313" key="3">
    <source>
        <dbReference type="Proteomes" id="UP000245959"/>
    </source>
</evidence>
<dbReference type="AlphaFoldDB" id="A0A2U1AYN9"/>
<proteinExistence type="predicted"/>
<organism evidence="2 3">
    <name type="scientific">Victivallis vadensis</name>
    <dbReference type="NCBI Taxonomy" id="172901"/>
    <lineage>
        <taxon>Bacteria</taxon>
        <taxon>Pseudomonadati</taxon>
        <taxon>Lentisphaerota</taxon>
        <taxon>Lentisphaeria</taxon>
        <taxon>Victivallales</taxon>
        <taxon>Victivallaceae</taxon>
        <taxon>Victivallis</taxon>
    </lineage>
</organism>
<evidence type="ECO:0000313" key="1">
    <source>
        <dbReference type="EMBL" id="NMD87309.1"/>
    </source>
</evidence>
<name>A0A2U1AYN9_9BACT</name>
<evidence type="ECO:0000313" key="2">
    <source>
        <dbReference type="EMBL" id="PVY41539.1"/>
    </source>
</evidence>
<protein>
    <submittedName>
        <fullName evidence="1">DUF3793 family protein</fullName>
    </submittedName>
</protein>
<dbReference type="GeneID" id="78295268"/>